<evidence type="ECO:0000256" key="1">
    <source>
        <dbReference type="ARBA" id="ARBA00022723"/>
    </source>
</evidence>
<dbReference type="PROSITE" id="PS00518">
    <property type="entry name" value="ZF_RING_1"/>
    <property type="match status" value="1"/>
</dbReference>
<gene>
    <name evidence="7" type="primary">LOC101508514</name>
</gene>
<dbReference type="InterPro" id="IPR013083">
    <property type="entry name" value="Znf_RING/FYVE/PHD"/>
</dbReference>
<evidence type="ECO:0000313" key="7">
    <source>
        <dbReference type="RefSeq" id="XP_012568760.2"/>
    </source>
</evidence>
<dbReference type="GO" id="GO:0006511">
    <property type="term" value="P:ubiquitin-dependent protein catabolic process"/>
    <property type="evidence" value="ECO:0007669"/>
    <property type="project" value="TreeGrafter"/>
</dbReference>
<evidence type="ECO:0000313" key="6">
    <source>
        <dbReference type="Proteomes" id="UP000087171"/>
    </source>
</evidence>
<name>A0A1S3DZ70_CICAR</name>
<proteinExistence type="predicted"/>
<dbReference type="RefSeq" id="XP_012568760.2">
    <property type="nucleotide sequence ID" value="XM_012713306.2"/>
</dbReference>
<keyword evidence="1" id="KW-0479">Metal-binding</keyword>
<dbReference type="SMART" id="SM00184">
    <property type="entry name" value="RING"/>
    <property type="match status" value="1"/>
</dbReference>
<evidence type="ECO:0000256" key="4">
    <source>
        <dbReference type="PROSITE-ProRule" id="PRU00175"/>
    </source>
</evidence>
<dbReference type="GO" id="GO:0033768">
    <property type="term" value="C:SUMO-targeted ubiquitin ligase complex"/>
    <property type="evidence" value="ECO:0007669"/>
    <property type="project" value="TreeGrafter"/>
</dbReference>
<dbReference type="Pfam" id="PF13923">
    <property type="entry name" value="zf-C3HC4_2"/>
    <property type="match status" value="1"/>
</dbReference>
<keyword evidence="6" id="KW-1185">Reference proteome</keyword>
<evidence type="ECO:0000256" key="2">
    <source>
        <dbReference type="ARBA" id="ARBA00022771"/>
    </source>
</evidence>
<evidence type="ECO:0000259" key="5">
    <source>
        <dbReference type="PROSITE" id="PS50089"/>
    </source>
</evidence>
<dbReference type="PANTHER" id="PTHR47094">
    <property type="entry name" value="ELFLESS, ISOFORM B"/>
    <property type="match status" value="1"/>
</dbReference>
<dbReference type="STRING" id="3827.A0A1S3DZ70"/>
<reference evidence="7" key="2">
    <citation type="submission" date="2025-08" db="UniProtKB">
        <authorList>
            <consortium name="RefSeq"/>
        </authorList>
    </citation>
    <scope>IDENTIFICATION</scope>
    <source>
        <tissue evidence="7">Etiolated seedlings</tissue>
    </source>
</reference>
<dbReference type="InterPro" id="IPR049627">
    <property type="entry name" value="SLX8"/>
</dbReference>
<organism evidence="6 7">
    <name type="scientific">Cicer arietinum</name>
    <name type="common">Chickpea</name>
    <name type="synonym">Garbanzo</name>
    <dbReference type="NCBI Taxonomy" id="3827"/>
    <lineage>
        <taxon>Eukaryota</taxon>
        <taxon>Viridiplantae</taxon>
        <taxon>Streptophyta</taxon>
        <taxon>Embryophyta</taxon>
        <taxon>Tracheophyta</taxon>
        <taxon>Spermatophyta</taxon>
        <taxon>Magnoliopsida</taxon>
        <taxon>eudicotyledons</taxon>
        <taxon>Gunneridae</taxon>
        <taxon>Pentapetalae</taxon>
        <taxon>rosids</taxon>
        <taxon>fabids</taxon>
        <taxon>Fabales</taxon>
        <taxon>Fabaceae</taxon>
        <taxon>Papilionoideae</taxon>
        <taxon>50 kb inversion clade</taxon>
        <taxon>NPAAA clade</taxon>
        <taxon>Hologalegina</taxon>
        <taxon>IRL clade</taxon>
        <taxon>Cicereae</taxon>
        <taxon>Cicer</taxon>
    </lineage>
</organism>
<dbReference type="OrthoDB" id="6105938at2759"/>
<protein>
    <submittedName>
        <fullName evidence="7">E3 ubiquitin-protein ligase complex slx8-rfp subunit rfp2-like</fullName>
    </submittedName>
</protein>
<dbReference type="PaxDb" id="3827-XP_004491749.1"/>
<dbReference type="GeneID" id="101508514"/>
<dbReference type="Gene3D" id="3.30.40.10">
    <property type="entry name" value="Zinc/RING finger domain, C3HC4 (zinc finger)"/>
    <property type="match status" value="1"/>
</dbReference>
<dbReference type="AlphaFoldDB" id="A0A1S3DZ70"/>
<feature type="domain" description="RING-type" evidence="5">
    <location>
        <begin position="116"/>
        <end position="155"/>
    </location>
</feature>
<evidence type="ECO:0000256" key="3">
    <source>
        <dbReference type="ARBA" id="ARBA00022833"/>
    </source>
</evidence>
<dbReference type="Proteomes" id="UP000087171">
    <property type="component" value="Chromosome Ca3"/>
</dbReference>
<dbReference type="eggNOG" id="KOG0320">
    <property type="taxonomic scope" value="Eukaryota"/>
</dbReference>
<dbReference type="GO" id="GO:0140082">
    <property type="term" value="F:SUMO-ubiquitin ligase activity"/>
    <property type="evidence" value="ECO:0007669"/>
    <property type="project" value="TreeGrafter"/>
</dbReference>
<dbReference type="GO" id="GO:0061630">
    <property type="term" value="F:ubiquitin protein ligase activity"/>
    <property type="evidence" value="ECO:0007669"/>
    <property type="project" value="InterPro"/>
</dbReference>
<dbReference type="GO" id="GO:0008270">
    <property type="term" value="F:zinc ion binding"/>
    <property type="evidence" value="ECO:0007669"/>
    <property type="project" value="UniProtKB-KW"/>
</dbReference>
<reference evidence="6" key="1">
    <citation type="journal article" date="2013" name="Nat. Biotechnol.">
        <title>Draft genome sequence of chickpea (Cicer arietinum) provides a resource for trait improvement.</title>
        <authorList>
            <person name="Varshney R.K."/>
            <person name="Song C."/>
            <person name="Saxena R.K."/>
            <person name="Azam S."/>
            <person name="Yu S."/>
            <person name="Sharpe A.G."/>
            <person name="Cannon S."/>
            <person name="Baek J."/>
            <person name="Rosen B.D."/>
            <person name="Tar'an B."/>
            <person name="Millan T."/>
            <person name="Zhang X."/>
            <person name="Ramsay L.D."/>
            <person name="Iwata A."/>
            <person name="Wang Y."/>
            <person name="Nelson W."/>
            <person name="Farmer A.D."/>
            <person name="Gaur P.M."/>
            <person name="Soderlund C."/>
            <person name="Penmetsa R.V."/>
            <person name="Xu C."/>
            <person name="Bharti A.K."/>
            <person name="He W."/>
            <person name="Winter P."/>
            <person name="Zhao S."/>
            <person name="Hane J.K."/>
            <person name="Carrasquilla-Garcia N."/>
            <person name="Condie J.A."/>
            <person name="Upadhyaya H.D."/>
            <person name="Luo M.C."/>
            <person name="Thudi M."/>
            <person name="Gowda C.L."/>
            <person name="Singh N.P."/>
            <person name="Lichtenzveig J."/>
            <person name="Gali K.K."/>
            <person name="Rubio J."/>
            <person name="Nadarajan N."/>
            <person name="Dolezel J."/>
            <person name="Bansal K.C."/>
            <person name="Xu X."/>
            <person name="Edwards D."/>
            <person name="Zhang G."/>
            <person name="Kahl G."/>
            <person name="Gil J."/>
            <person name="Singh K.B."/>
            <person name="Datta S.K."/>
            <person name="Jackson S.A."/>
            <person name="Wang J."/>
            <person name="Cook D.R."/>
        </authorList>
    </citation>
    <scope>NUCLEOTIDE SEQUENCE [LARGE SCALE GENOMIC DNA]</scope>
    <source>
        <strain evidence="6">cv. CDC Frontier</strain>
    </source>
</reference>
<dbReference type="PROSITE" id="PS50089">
    <property type="entry name" value="ZF_RING_2"/>
    <property type="match status" value="1"/>
</dbReference>
<accession>A0A1S3DZ70</accession>
<dbReference type="PANTHER" id="PTHR47094:SF1">
    <property type="entry name" value="RING-TYPE E3 UBIQUITIN TRANSFERASE"/>
    <property type="match status" value="1"/>
</dbReference>
<dbReference type="InterPro" id="IPR017907">
    <property type="entry name" value="Znf_RING_CS"/>
</dbReference>
<keyword evidence="3" id="KW-0862">Zinc</keyword>
<dbReference type="InterPro" id="IPR001841">
    <property type="entry name" value="Znf_RING"/>
</dbReference>
<keyword evidence="2 4" id="KW-0863">Zinc-finger</keyword>
<sequence>MNVTPAVRNFPQRMTILDIDLNGLPVADEDDGPSIPLLEVEQPVIIIDDDDVIESSPRAFAEAAKNKSRNRNRSSRQPLNETIINYNFYINLEGGDESSIAMDMIEPPPKEPVFNCPICMGPLGEEIMSTRCGHIFCKNCIKTAINVQGKCPTCRKKVTVKQLVRVFLPSPI</sequence>
<dbReference type="SUPFAM" id="SSF57850">
    <property type="entry name" value="RING/U-box"/>
    <property type="match status" value="1"/>
</dbReference>
<dbReference type="KEGG" id="cam:101508514"/>
<dbReference type="GO" id="GO:0032183">
    <property type="term" value="F:SUMO binding"/>
    <property type="evidence" value="ECO:0007669"/>
    <property type="project" value="TreeGrafter"/>
</dbReference>